<dbReference type="InterPro" id="IPR019223">
    <property type="entry name" value="DUF2147"/>
</dbReference>
<dbReference type="Proteomes" id="UP000653797">
    <property type="component" value="Unassembled WGS sequence"/>
</dbReference>
<organism evidence="2 3">
    <name type="scientific">Spirosoma validum</name>
    <dbReference type="NCBI Taxonomy" id="2771355"/>
    <lineage>
        <taxon>Bacteria</taxon>
        <taxon>Pseudomonadati</taxon>
        <taxon>Bacteroidota</taxon>
        <taxon>Cytophagia</taxon>
        <taxon>Cytophagales</taxon>
        <taxon>Cytophagaceae</taxon>
        <taxon>Spirosoma</taxon>
    </lineage>
</organism>
<accession>A0A927B057</accession>
<dbReference type="Pfam" id="PF09917">
    <property type="entry name" value="DUF2147"/>
    <property type="match status" value="1"/>
</dbReference>
<protein>
    <submittedName>
        <fullName evidence="2">DUF2147 domain-containing protein</fullName>
    </submittedName>
</protein>
<dbReference type="Gene3D" id="2.40.128.520">
    <property type="match status" value="1"/>
</dbReference>
<gene>
    <name evidence="2" type="ORF">IC230_09370</name>
</gene>
<keyword evidence="3" id="KW-1185">Reference proteome</keyword>
<feature type="domain" description="DUF2147" evidence="1">
    <location>
        <begin position="14"/>
        <end position="113"/>
    </location>
</feature>
<sequence length="117" mass="13176">MGARADQPADRLIGRWQFPSKGSSVDIYQQGGLYFARVAKVDQAGERNFGLVKDSILIRNLRYDGEVWSGGRLIHPKTGMSLSAEVEMPRPDAITVTIYKGIKLLHRKFIMTRQAKQ</sequence>
<evidence type="ECO:0000313" key="2">
    <source>
        <dbReference type="EMBL" id="MBD2753095.1"/>
    </source>
</evidence>
<evidence type="ECO:0000259" key="1">
    <source>
        <dbReference type="Pfam" id="PF09917"/>
    </source>
</evidence>
<name>A0A927B057_9BACT</name>
<evidence type="ECO:0000313" key="3">
    <source>
        <dbReference type="Proteomes" id="UP000653797"/>
    </source>
</evidence>
<comment type="caution">
    <text evidence="2">The sequence shown here is derived from an EMBL/GenBank/DDBJ whole genome shotgun (WGS) entry which is preliminary data.</text>
</comment>
<dbReference type="AlphaFoldDB" id="A0A927B057"/>
<reference evidence="2" key="1">
    <citation type="submission" date="2020-09" db="EMBL/GenBank/DDBJ databases">
        <authorList>
            <person name="Kim M.K."/>
        </authorList>
    </citation>
    <scope>NUCLEOTIDE SEQUENCE</scope>
    <source>
        <strain evidence="2">BT704</strain>
    </source>
</reference>
<proteinExistence type="predicted"/>
<dbReference type="EMBL" id="JACXAA010000003">
    <property type="protein sequence ID" value="MBD2753095.1"/>
    <property type="molecule type" value="Genomic_DNA"/>
</dbReference>